<evidence type="ECO:0000313" key="1">
    <source>
        <dbReference type="EMBL" id="AAY50669.1"/>
    </source>
</evidence>
<dbReference type="EMBL" id="CP000050">
    <property type="protein sequence ID" value="AAY50669.1"/>
    <property type="molecule type" value="Genomic_DNA"/>
</dbReference>
<gene>
    <name evidence="1" type="ordered locus">XC_3628</name>
</gene>
<dbReference type="AlphaFoldDB" id="A0A0H2XB71"/>
<dbReference type="KEGG" id="xcb:XC_3628"/>
<sequence length="232" mass="23939">MVQKSGVCTRPATRTRRSSPVMRVTFIQTRSTSMKIFMKFPLSSATVVALATAITFTGCSESPDVGQAASAAPQKAASASDAPGMSMPLTQEQVGARYAIVSDPVIANSGEVIRAVVSVTNAGKSTISSKGKLPVNLAISLVDASGVVSAKDFVRAPLPPEGIPAGASAEVVAEVPAEAVVGKSLRFGLVQESVAWFSDFKIEPLDYGPFTKCADQGKQTFCGAGGKPLSAR</sequence>
<evidence type="ECO:0000313" key="2">
    <source>
        <dbReference type="Proteomes" id="UP000000420"/>
    </source>
</evidence>
<dbReference type="HOGENOM" id="CLU_1371735_0_0_6"/>
<reference evidence="1 2" key="1">
    <citation type="journal article" date="2005" name="Genome Res.">
        <title>Comparative and functional genomic analyses of the pathogenicity of phytopathogen Xanthomonas campestris pv. campestris.</title>
        <authorList>
            <person name="Qian W."/>
            <person name="Jia Y."/>
            <person name="Ren S.X."/>
            <person name="He Y.Q."/>
            <person name="Feng J.X."/>
            <person name="Lu L.F."/>
            <person name="Sun Q."/>
            <person name="Ying G."/>
            <person name="Tang D.J."/>
            <person name="Tang H."/>
            <person name="Wu W."/>
            <person name="Hao P."/>
            <person name="Wang L."/>
            <person name="Jiang B.L."/>
            <person name="Zeng S."/>
            <person name="Gu W.Y."/>
            <person name="Lu G."/>
            <person name="Rong L."/>
            <person name="Tian Y."/>
            <person name="Yao Z."/>
            <person name="Fu G."/>
            <person name="Chen B."/>
            <person name="Fang R."/>
            <person name="Qiang B."/>
            <person name="Chen Z."/>
            <person name="Zhao G.P."/>
            <person name="Tang J.L."/>
            <person name="He C."/>
        </authorList>
    </citation>
    <scope>NUCLEOTIDE SEQUENCE [LARGE SCALE GENOMIC DNA]</scope>
    <source>
        <strain evidence="1 2">8004</strain>
    </source>
</reference>
<dbReference type="Proteomes" id="UP000000420">
    <property type="component" value="Chromosome"/>
</dbReference>
<name>A0A0H2XB71_XANC8</name>
<accession>A0A0H2XB71</accession>
<protein>
    <submittedName>
        <fullName evidence="1">Membrane protein WxcE</fullName>
    </submittedName>
</protein>
<proteinExistence type="predicted"/>
<organism evidence="1 2">
    <name type="scientific">Xanthomonas campestris pv. campestris (strain 8004)</name>
    <dbReference type="NCBI Taxonomy" id="314565"/>
    <lineage>
        <taxon>Bacteria</taxon>
        <taxon>Pseudomonadati</taxon>
        <taxon>Pseudomonadota</taxon>
        <taxon>Gammaproteobacteria</taxon>
        <taxon>Lysobacterales</taxon>
        <taxon>Lysobacteraceae</taxon>
        <taxon>Xanthomonas</taxon>
    </lineage>
</organism>